<dbReference type="Ensembl" id="ENSCLAT00000012531.1">
    <property type="protein sequence ID" value="ENSCLAP00000012388.1"/>
    <property type="gene ID" value="ENSCLAG00000008560.1"/>
</dbReference>
<dbReference type="AlphaFoldDB" id="A0A8C2VGL3"/>
<name>A0A8C2VGL3_CHILA</name>
<dbReference type="InterPro" id="IPR039396">
    <property type="entry name" value="Deltex_C"/>
</dbReference>
<dbReference type="Gene3D" id="3.30.390.130">
    <property type="match status" value="1"/>
</dbReference>
<reference evidence="2" key="2">
    <citation type="submission" date="2025-09" db="UniProtKB">
        <authorList>
            <consortium name="Ensembl"/>
        </authorList>
    </citation>
    <scope>IDENTIFICATION</scope>
</reference>
<dbReference type="GeneTree" id="ENSGT00940000161404"/>
<proteinExistence type="predicted"/>
<accession>A0A8C2VGL3</accession>
<evidence type="ECO:0000313" key="2">
    <source>
        <dbReference type="Ensembl" id="ENSCLAP00000012388.1"/>
    </source>
</evidence>
<dbReference type="Pfam" id="PF18102">
    <property type="entry name" value="DTC"/>
    <property type="match status" value="1"/>
</dbReference>
<keyword evidence="3" id="KW-1185">Reference proteome</keyword>
<dbReference type="InterPro" id="IPR039399">
    <property type="entry name" value="Deltex_C_sf"/>
</dbReference>
<sequence>MPILSSPGSKFGYPDPTYLTRVQEELRAKGITDD</sequence>
<dbReference type="Proteomes" id="UP000694398">
    <property type="component" value="Unassembled WGS sequence"/>
</dbReference>
<feature type="domain" description="Deltex C-terminal" evidence="1">
    <location>
        <begin position="8"/>
        <end position="31"/>
    </location>
</feature>
<gene>
    <name evidence="2" type="primary">DTX3</name>
</gene>
<reference evidence="2" key="1">
    <citation type="submission" date="2025-08" db="UniProtKB">
        <authorList>
            <consortium name="Ensembl"/>
        </authorList>
    </citation>
    <scope>IDENTIFICATION</scope>
</reference>
<evidence type="ECO:0000313" key="3">
    <source>
        <dbReference type="Proteomes" id="UP000694398"/>
    </source>
</evidence>
<protein>
    <submittedName>
        <fullName evidence="2">Deltex E3 ubiquitin ligase 3</fullName>
    </submittedName>
</protein>
<organism evidence="2 3">
    <name type="scientific">Chinchilla lanigera</name>
    <name type="common">Long-tailed chinchilla</name>
    <name type="synonym">Chinchilla villidera</name>
    <dbReference type="NCBI Taxonomy" id="34839"/>
    <lineage>
        <taxon>Eukaryota</taxon>
        <taxon>Metazoa</taxon>
        <taxon>Chordata</taxon>
        <taxon>Craniata</taxon>
        <taxon>Vertebrata</taxon>
        <taxon>Euteleostomi</taxon>
        <taxon>Mammalia</taxon>
        <taxon>Eutheria</taxon>
        <taxon>Euarchontoglires</taxon>
        <taxon>Glires</taxon>
        <taxon>Rodentia</taxon>
        <taxon>Hystricomorpha</taxon>
        <taxon>Chinchillidae</taxon>
        <taxon>Chinchilla</taxon>
    </lineage>
</organism>
<evidence type="ECO:0000259" key="1">
    <source>
        <dbReference type="Pfam" id="PF18102"/>
    </source>
</evidence>